<organism evidence="2 3">
    <name type="scientific">Geotalea uraniireducens (strain Rf4)</name>
    <name type="common">Geobacter uraniireducens</name>
    <dbReference type="NCBI Taxonomy" id="351605"/>
    <lineage>
        <taxon>Bacteria</taxon>
        <taxon>Pseudomonadati</taxon>
        <taxon>Thermodesulfobacteriota</taxon>
        <taxon>Desulfuromonadia</taxon>
        <taxon>Geobacterales</taxon>
        <taxon>Geobacteraceae</taxon>
        <taxon>Geotalea</taxon>
    </lineage>
</organism>
<name>A5GBA1_GEOUR</name>
<dbReference type="KEGG" id="gur:Gura_0931"/>
<dbReference type="Gene3D" id="1.25.40.10">
    <property type="entry name" value="Tetratricopeptide repeat domain"/>
    <property type="match status" value="1"/>
</dbReference>
<dbReference type="PROSITE" id="PS50005">
    <property type="entry name" value="TPR"/>
    <property type="match status" value="1"/>
</dbReference>
<gene>
    <name evidence="2" type="ordered locus">Gura_0931</name>
</gene>
<protein>
    <submittedName>
        <fullName evidence="2">Uncharacterized protein</fullName>
    </submittedName>
</protein>
<dbReference type="RefSeq" id="WP_011937861.1">
    <property type="nucleotide sequence ID" value="NC_009483.1"/>
</dbReference>
<dbReference type="Proteomes" id="UP000006695">
    <property type="component" value="Chromosome"/>
</dbReference>
<dbReference type="EMBL" id="CP000698">
    <property type="protein sequence ID" value="ABQ25137.1"/>
    <property type="molecule type" value="Genomic_DNA"/>
</dbReference>
<keyword evidence="3" id="KW-1185">Reference proteome</keyword>
<sequence length="147" mass="16414">MLSKEAGELFAKGLESIGHDHLYLARTCFEQAMELEKCPEVCSYLALCRAKTRGQFSEAIALAKEAVDDAPGNSALYLNLGRIYLLAGDKESALDILRKGMQFDNNPDILKELEIHGNRKPPLFPALKRNHPLNKYLGMLLSRLGLR</sequence>
<dbReference type="HOGENOM" id="CLU_1765416_0_0_7"/>
<dbReference type="OrthoDB" id="5398227at2"/>
<reference evidence="2 3" key="1">
    <citation type="submission" date="2007-05" db="EMBL/GenBank/DDBJ databases">
        <title>Complete sequence of Geobacter uraniireducens Rf4.</title>
        <authorList>
            <consortium name="US DOE Joint Genome Institute"/>
            <person name="Copeland A."/>
            <person name="Lucas S."/>
            <person name="Lapidus A."/>
            <person name="Barry K."/>
            <person name="Detter J.C."/>
            <person name="Glavina del Rio T."/>
            <person name="Hammon N."/>
            <person name="Israni S."/>
            <person name="Dalin E."/>
            <person name="Tice H."/>
            <person name="Pitluck S."/>
            <person name="Chertkov O."/>
            <person name="Brettin T."/>
            <person name="Bruce D."/>
            <person name="Han C."/>
            <person name="Schmutz J."/>
            <person name="Larimer F."/>
            <person name="Land M."/>
            <person name="Hauser L."/>
            <person name="Kyrpides N."/>
            <person name="Mikhailova N."/>
            <person name="Shelobolina E."/>
            <person name="Aklujkar M."/>
            <person name="Lovley D."/>
            <person name="Richardson P."/>
        </authorList>
    </citation>
    <scope>NUCLEOTIDE SEQUENCE [LARGE SCALE GENOMIC DNA]</scope>
    <source>
        <strain evidence="2 3">Rf4</strain>
    </source>
</reference>
<dbReference type="SUPFAM" id="SSF48452">
    <property type="entry name" value="TPR-like"/>
    <property type="match status" value="1"/>
</dbReference>
<dbReference type="Pfam" id="PF14559">
    <property type="entry name" value="TPR_19"/>
    <property type="match status" value="1"/>
</dbReference>
<evidence type="ECO:0000256" key="1">
    <source>
        <dbReference type="PROSITE-ProRule" id="PRU00339"/>
    </source>
</evidence>
<keyword evidence="1" id="KW-0802">TPR repeat</keyword>
<evidence type="ECO:0000313" key="3">
    <source>
        <dbReference type="Proteomes" id="UP000006695"/>
    </source>
</evidence>
<proteinExistence type="predicted"/>
<feature type="repeat" description="TPR" evidence="1">
    <location>
        <begin position="74"/>
        <end position="107"/>
    </location>
</feature>
<dbReference type="AlphaFoldDB" id="A5GBA1"/>
<dbReference type="InterPro" id="IPR019734">
    <property type="entry name" value="TPR_rpt"/>
</dbReference>
<dbReference type="STRING" id="351605.Gura_0931"/>
<dbReference type="InterPro" id="IPR011990">
    <property type="entry name" value="TPR-like_helical_dom_sf"/>
</dbReference>
<accession>A5GBA1</accession>
<evidence type="ECO:0000313" key="2">
    <source>
        <dbReference type="EMBL" id="ABQ25137.1"/>
    </source>
</evidence>